<sequence>MEAPWGIVNAERSWYVSAQQPEEAEAEELSPLLSNELYRQGSPGVSFGFSVFNMTNAIMGSGILGLAYVMAHTGILGFSFLLLIVALLASYSVHLLLSMCIQTACLVHELTSSWFFIYIDAPVFRCEGKKNTYLVNVVKLNDLQWLEYLSSRILIGTIFILFAAMSSYLLIIKTELPAAISEFLSGDHTGSWYLDGQTLLIIICVGIVFPLALLPKIGFLGYTSSLSFFFMVFFALVVMIKKWSIPCPLPLNYVGQYFQISNATDDCKPKLFHFSKESVYALPTMAFSFLCHTSVLPIYCELQSPSKKRMQNVTHTAIALSFLIYFISALFGYLTFYDKVASELLQGYSTYLPHDVVVMTVKLCILFAVLLTVPLIHFPARKALMMMFFSNFPFSWIRHSLITLAVNIIIVLLALYVPDIKNVFGIIGSSTSTCLIFVFPGLFYLKLSREDFLSWKKLGAFVLLIFGILVGNFSLALIIFNWINK</sequence>
<proteinExistence type="inferred from homology"/>
<dbReference type="KEGG" id="lww:102748731"/>
<organism evidence="12 13">
    <name type="scientific">Leptonychotes weddellii</name>
    <name type="common">Weddell seal</name>
    <name type="synonym">Otaria weddellii</name>
    <dbReference type="NCBI Taxonomy" id="9713"/>
    <lineage>
        <taxon>Eukaryota</taxon>
        <taxon>Metazoa</taxon>
        <taxon>Chordata</taxon>
        <taxon>Craniata</taxon>
        <taxon>Vertebrata</taxon>
        <taxon>Euteleostomi</taxon>
        <taxon>Mammalia</taxon>
        <taxon>Eutheria</taxon>
        <taxon>Laurasiatheria</taxon>
        <taxon>Carnivora</taxon>
        <taxon>Caniformia</taxon>
        <taxon>Pinnipedia</taxon>
        <taxon>Phocidae</taxon>
        <taxon>Monachinae</taxon>
        <taxon>Lobodontini</taxon>
        <taxon>Leptonychotes</taxon>
    </lineage>
</organism>
<feature type="transmembrane region" description="Helical" evidence="10">
    <location>
        <begin position="192"/>
        <end position="212"/>
    </location>
</feature>
<evidence type="ECO:0000256" key="4">
    <source>
        <dbReference type="ARBA" id="ARBA00022475"/>
    </source>
</evidence>
<comment type="similarity">
    <text evidence="2">Belongs to the amino acid/polyamine transporter 2 family.</text>
</comment>
<feature type="transmembrane region" description="Helical" evidence="10">
    <location>
        <begin position="312"/>
        <end position="336"/>
    </location>
</feature>
<evidence type="ECO:0000256" key="10">
    <source>
        <dbReference type="SAM" id="Phobius"/>
    </source>
</evidence>
<keyword evidence="12" id="KW-1185">Reference proteome</keyword>
<dbReference type="PANTHER" id="PTHR22950">
    <property type="entry name" value="AMINO ACID TRANSPORTER"/>
    <property type="match status" value="1"/>
</dbReference>
<evidence type="ECO:0000256" key="5">
    <source>
        <dbReference type="ARBA" id="ARBA00022692"/>
    </source>
</evidence>
<keyword evidence="7 10" id="KW-1133">Transmembrane helix</keyword>
<dbReference type="OrthoDB" id="28208at2759"/>
<dbReference type="RefSeq" id="XP_030880363.1">
    <property type="nucleotide sequence ID" value="XM_031024503.1"/>
</dbReference>
<dbReference type="GeneID" id="102748731"/>
<protein>
    <submittedName>
        <fullName evidence="13">Probable sodium-coupled neutral amino acid transporter 6</fullName>
    </submittedName>
</protein>
<feature type="transmembrane region" description="Helical" evidence="10">
    <location>
        <begin position="153"/>
        <end position="172"/>
    </location>
</feature>
<dbReference type="PANTHER" id="PTHR22950:SF366">
    <property type="entry name" value="SODIUM-COUPLED NEUTRAL AMINO ACID TRANSPORTER 6-RELATED"/>
    <property type="match status" value="1"/>
</dbReference>
<keyword evidence="8 10" id="KW-0472">Membrane</keyword>
<feature type="transmembrane region" description="Helical" evidence="10">
    <location>
        <begin position="356"/>
        <end position="376"/>
    </location>
</feature>
<evidence type="ECO:0000313" key="13">
    <source>
        <dbReference type="RefSeq" id="XP_030880363.1"/>
    </source>
</evidence>
<feature type="transmembrane region" description="Helical" evidence="10">
    <location>
        <begin position="47"/>
        <end position="69"/>
    </location>
</feature>
<feature type="transmembrane region" description="Helical" evidence="10">
    <location>
        <begin position="219"/>
        <end position="240"/>
    </location>
</feature>
<evidence type="ECO:0000256" key="6">
    <source>
        <dbReference type="ARBA" id="ARBA00022970"/>
    </source>
</evidence>
<name>A0A7F8QJG8_LEPWE</name>
<evidence type="ECO:0000256" key="7">
    <source>
        <dbReference type="ARBA" id="ARBA00022989"/>
    </source>
</evidence>
<gene>
    <name evidence="13" type="primary">SLC38A6</name>
</gene>
<evidence type="ECO:0000313" key="12">
    <source>
        <dbReference type="Proteomes" id="UP000245341"/>
    </source>
</evidence>
<dbReference type="GO" id="GO:0015186">
    <property type="term" value="F:L-glutamine transmembrane transporter activity"/>
    <property type="evidence" value="ECO:0007669"/>
    <property type="project" value="TreeGrafter"/>
</dbReference>
<evidence type="ECO:0000259" key="11">
    <source>
        <dbReference type="Pfam" id="PF01490"/>
    </source>
</evidence>
<keyword evidence="6" id="KW-0029">Amino-acid transport</keyword>
<keyword evidence="5 10" id="KW-0812">Transmembrane</keyword>
<dbReference type="CTD" id="145389"/>
<evidence type="ECO:0000256" key="1">
    <source>
        <dbReference type="ARBA" id="ARBA00004651"/>
    </source>
</evidence>
<dbReference type="InterPro" id="IPR013057">
    <property type="entry name" value="AA_transpt_TM"/>
</dbReference>
<feature type="transmembrane region" description="Helical" evidence="10">
    <location>
        <begin position="75"/>
        <end position="97"/>
    </location>
</feature>
<feature type="transmembrane region" description="Helical" evidence="10">
    <location>
        <begin position="423"/>
        <end position="446"/>
    </location>
</feature>
<feature type="transmembrane region" description="Helical" evidence="10">
    <location>
        <begin position="279"/>
        <end position="300"/>
    </location>
</feature>
<feature type="domain" description="Amino acid transporter transmembrane" evidence="11">
    <location>
        <begin position="46"/>
        <end position="478"/>
    </location>
</feature>
<keyword evidence="3" id="KW-0813">Transport</keyword>
<feature type="transmembrane region" description="Helical" evidence="10">
    <location>
        <begin position="396"/>
        <end position="417"/>
    </location>
</feature>
<keyword evidence="9" id="KW-1015">Disulfide bond</keyword>
<dbReference type="Pfam" id="PF01490">
    <property type="entry name" value="Aa_trans"/>
    <property type="match status" value="1"/>
</dbReference>
<dbReference type="GO" id="GO:0005886">
    <property type="term" value="C:plasma membrane"/>
    <property type="evidence" value="ECO:0007669"/>
    <property type="project" value="UniProtKB-SubCell"/>
</dbReference>
<dbReference type="AlphaFoldDB" id="A0A7F8QJG8"/>
<evidence type="ECO:0000256" key="2">
    <source>
        <dbReference type="ARBA" id="ARBA00008066"/>
    </source>
</evidence>
<evidence type="ECO:0000256" key="3">
    <source>
        <dbReference type="ARBA" id="ARBA00022448"/>
    </source>
</evidence>
<accession>A0A7F8QJG8</accession>
<keyword evidence="4" id="KW-1003">Cell membrane</keyword>
<evidence type="ECO:0000256" key="8">
    <source>
        <dbReference type="ARBA" id="ARBA00023136"/>
    </source>
</evidence>
<feature type="transmembrane region" description="Helical" evidence="10">
    <location>
        <begin position="458"/>
        <end position="483"/>
    </location>
</feature>
<evidence type="ECO:0000256" key="9">
    <source>
        <dbReference type="ARBA" id="ARBA00023157"/>
    </source>
</evidence>
<dbReference type="Proteomes" id="UP000245341">
    <property type="component" value="Unplaced"/>
</dbReference>
<comment type="subcellular location">
    <subcellularLocation>
        <location evidence="1">Cell membrane</location>
        <topology evidence="1">Multi-pass membrane protein</topology>
    </subcellularLocation>
</comment>
<reference evidence="13" key="1">
    <citation type="submission" date="2025-08" db="UniProtKB">
        <authorList>
            <consortium name="RefSeq"/>
        </authorList>
    </citation>
    <scope>IDENTIFICATION</scope>
    <source>
        <tissue evidence="13">Liver</tissue>
    </source>
</reference>